<dbReference type="EMBL" id="HBHZ01007589">
    <property type="protein sequence ID" value="CAE0192781.1"/>
    <property type="molecule type" value="Transcribed_RNA"/>
</dbReference>
<evidence type="ECO:0000256" key="4">
    <source>
        <dbReference type="ARBA" id="ARBA00022980"/>
    </source>
</evidence>
<dbReference type="GO" id="GO:0003735">
    <property type="term" value="F:structural constituent of ribosome"/>
    <property type="evidence" value="ECO:0007669"/>
    <property type="project" value="InterPro"/>
</dbReference>
<dbReference type="PANTHER" id="PTHR11229:SF16">
    <property type="entry name" value="LARGE RIBOSOMAL SUBUNIT PROTEIN UL3C"/>
    <property type="match status" value="1"/>
</dbReference>
<evidence type="ECO:0000256" key="5">
    <source>
        <dbReference type="ARBA" id="ARBA00023274"/>
    </source>
</evidence>
<sequence length="255" mass="27342">MGMMETSMTKSVSGSRVAAPRTRHSARAAQGRSCRLNVTARALERDVGLMGTKAGMTSIFSDDGKMTPCTVVGLKSGCFVTHIKTVETDGYNAVQVGYDEKRESLLTKPELGHLKKNGCPPLRHLAEFKLEQIPEGLEIGAELDPTELFSVGDKVDVAGKSVGKGFAGGIKRHGFSRGLMTHGSKSHREHGTTGPGSTPSRVYPGTKHPGQMGDKRVKVKKLEVLQVEKDMIVVKGSVPGKPGNMMTITKAKGKW</sequence>
<comment type="similarity">
    <text evidence="1 7">Belongs to the universal ribosomal protein uL3 family.</text>
</comment>
<dbReference type="HAMAP" id="MF_01325_B">
    <property type="entry name" value="Ribosomal_uL3_B"/>
    <property type="match status" value="1"/>
</dbReference>
<dbReference type="SUPFAM" id="SSF50447">
    <property type="entry name" value="Translation proteins"/>
    <property type="match status" value="1"/>
</dbReference>
<dbReference type="GO" id="GO:0006412">
    <property type="term" value="P:translation"/>
    <property type="evidence" value="ECO:0007669"/>
    <property type="project" value="InterPro"/>
</dbReference>
<protein>
    <recommendedName>
        <fullName evidence="6">Large ribosomal subunit protein uL3c</fullName>
    </recommendedName>
</protein>
<dbReference type="GO" id="GO:0019843">
    <property type="term" value="F:rRNA binding"/>
    <property type="evidence" value="ECO:0007669"/>
    <property type="project" value="UniProtKB-KW"/>
</dbReference>
<reference evidence="10 11" key="2">
    <citation type="submission" date="2024-03" db="EMBL/GenBank/DDBJ databases">
        <title>Complete genome sequence of the green alga Chloropicon roscoffensis RCC1871.</title>
        <authorList>
            <person name="Lemieux C."/>
            <person name="Pombert J.-F."/>
            <person name="Otis C."/>
            <person name="Turmel M."/>
        </authorList>
    </citation>
    <scope>NUCLEOTIDE SEQUENCE [LARGE SCALE GENOMIC DNA]</scope>
    <source>
        <strain evidence="10 11">RCC1871</strain>
    </source>
</reference>
<feature type="region of interest" description="Disordered" evidence="8">
    <location>
        <begin position="180"/>
        <end position="213"/>
    </location>
</feature>
<keyword evidence="2" id="KW-0699">rRNA-binding</keyword>
<keyword evidence="4 7" id="KW-0689">Ribosomal protein</keyword>
<feature type="compositionally biased region" description="Polar residues" evidence="8">
    <location>
        <begin position="1"/>
        <end position="14"/>
    </location>
</feature>
<dbReference type="NCBIfam" id="TIGR03625">
    <property type="entry name" value="L3_bact"/>
    <property type="match status" value="1"/>
</dbReference>
<dbReference type="InterPro" id="IPR019927">
    <property type="entry name" value="Ribosomal_uL3_bac/org-type"/>
</dbReference>
<evidence type="ECO:0000313" key="10">
    <source>
        <dbReference type="EMBL" id="WZN60387.1"/>
    </source>
</evidence>
<reference evidence="9" key="1">
    <citation type="submission" date="2021-01" db="EMBL/GenBank/DDBJ databases">
        <authorList>
            <person name="Corre E."/>
            <person name="Pelletier E."/>
            <person name="Niang G."/>
            <person name="Scheremetjew M."/>
            <person name="Finn R."/>
            <person name="Kale V."/>
            <person name="Holt S."/>
            <person name="Cochrane G."/>
            <person name="Meng A."/>
            <person name="Brown T."/>
            <person name="Cohen L."/>
        </authorList>
    </citation>
    <scope>NUCLEOTIDE SEQUENCE</scope>
    <source>
        <strain evidence="9">RCC1871</strain>
    </source>
</reference>
<dbReference type="PANTHER" id="PTHR11229">
    <property type="entry name" value="50S RIBOSOMAL PROTEIN L3"/>
    <property type="match status" value="1"/>
</dbReference>
<dbReference type="FunFam" id="2.40.30.10:FF:000065">
    <property type="entry name" value="50S ribosomal protein L3, chloroplastic"/>
    <property type="match status" value="1"/>
</dbReference>
<evidence type="ECO:0000313" key="11">
    <source>
        <dbReference type="Proteomes" id="UP001472866"/>
    </source>
</evidence>
<dbReference type="GO" id="GO:1990904">
    <property type="term" value="C:ribonucleoprotein complex"/>
    <property type="evidence" value="ECO:0007669"/>
    <property type="project" value="UniProtKB-KW"/>
</dbReference>
<evidence type="ECO:0000256" key="2">
    <source>
        <dbReference type="ARBA" id="ARBA00022730"/>
    </source>
</evidence>
<dbReference type="InterPro" id="IPR019926">
    <property type="entry name" value="Ribosomal_uL3_CS"/>
</dbReference>
<dbReference type="Proteomes" id="UP001472866">
    <property type="component" value="Chromosome 03"/>
</dbReference>
<keyword evidence="3" id="KW-0694">RNA-binding</keyword>
<dbReference type="Pfam" id="PF00297">
    <property type="entry name" value="Ribosomal_L3"/>
    <property type="match status" value="1"/>
</dbReference>
<gene>
    <name evidence="9" type="ORF">CROS1456_LOCUS5871</name>
    <name evidence="10" type="ORF">HKI87_03g19160</name>
</gene>
<dbReference type="EMBL" id="CP151503">
    <property type="protein sequence ID" value="WZN60387.1"/>
    <property type="molecule type" value="Genomic_DNA"/>
</dbReference>
<keyword evidence="5 7" id="KW-0687">Ribonucleoprotein</keyword>
<accession>A0A7S3CD44</accession>
<organism evidence="9">
    <name type="scientific">Chloropicon roscoffensis</name>
    <dbReference type="NCBI Taxonomy" id="1461544"/>
    <lineage>
        <taxon>Eukaryota</taxon>
        <taxon>Viridiplantae</taxon>
        <taxon>Chlorophyta</taxon>
        <taxon>Chloropicophyceae</taxon>
        <taxon>Chloropicales</taxon>
        <taxon>Chloropicaceae</taxon>
        <taxon>Chloropicon</taxon>
    </lineage>
</organism>
<proteinExistence type="inferred from homology"/>
<dbReference type="InterPro" id="IPR000597">
    <property type="entry name" value="Ribosomal_uL3"/>
</dbReference>
<evidence type="ECO:0000256" key="7">
    <source>
        <dbReference type="RuleBase" id="RU003905"/>
    </source>
</evidence>
<evidence type="ECO:0000256" key="6">
    <source>
        <dbReference type="ARBA" id="ARBA00035213"/>
    </source>
</evidence>
<feature type="region of interest" description="Disordered" evidence="8">
    <location>
        <begin position="1"/>
        <end position="31"/>
    </location>
</feature>
<dbReference type="AlphaFoldDB" id="A0A7S3CD44"/>
<evidence type="ECO:0000313" key="9">
    <source>
        <dbReference type="EMBL" id="CAE0192781.1"/>
    </source>
</evidence>
<evidence type="ECO:0000256" key="1">
    <source>
        <dbReference type="ARBA" id="ARBA00006540"/>
    </source>
</evidence>
<dbReference type="GO" id="GO:0005840">
    <property type="term" value="C:ribosome"/>
    <property type="evidence" value="ECO:0007669"/>
    <property type="project" value="UniProtKB-KW"/>
</dbReference>
<dbReference type="PROSITE" id="PS00474">
    <property type="entry name" value="RIBOSOMAL_L3"/>
    <property type="match status" value="1"/>
</dbReference>
<evidence type="ECO:0000256" key="8">
    <source>
        <dbReference type="SAM" id="MobiDB-lite"/>
    </source>
</evidence>
<name>A0A7S3CD44_9CHLO</name>
<dbReference type="Gene3D" id="2.40.30.10">
    <property type="entry name" value="Translation factors"/>
    <property type="match status" value="1"/>
</dbReference>
<dbReference type="InterPro" id="IPR009000">
    <property type="entry name" value="Transl_B-barrel_sf"/>
</dbReference>
<keyword evidence="11" id="KW-1185">Reference proteome</keyword>
<evidence type="ECO:0000256" key="3">
    <source>
        <dbReference type="ARBA" id="ARBA00022884"/>
    </source>
</evidence>
<dbReference type="Gene3D" id="3.30.160.810">
    <property type="match status" value="1"/>
</dbReference>
<dbReference type="FunFam" id="3.30.160.810:FF:000001">
    <property type="entry name" value="50S ribosomal protein L3"/>
    <property type="match status" value="1"/>
</dbReference>